<accession>A0A1E4TJW0</accession>
<keyword evidence="3 6" id="KW-0336">GPI-anchor</keyword>
<evidence type="ECO:0000256" key="1">
    <source>
        <dbReference type="ARBA" id="ARBA00004589"/>
    </source>
</evidence>
<dbReference type="GO" id="GO:0042124">
    <property type="term" value="F:1,3-beta-glucanosyltransferase activity"/>
    <property type="evidence" value="ECO:0007669"/>
    <property type="project" value="EnsemblFungi"/>
</dbReference>
<dbReference type="Proteomes" id="UP000095023">
    <property type="component" value="Unassembled WGS sequence"/>
</dbReference>
<evidence type="ECO:0000256" key="3">
    <source>
        <dbReference type="ARBA" id="ARBA00022622"/>
    </source>
</evidence>
<evidence type="ECO:0000256" key="4">
    <source>
        <dbReference type="ARBA" id="ARBA00022729"/>
    </source>
</evidence>
<dbReference type="GO" id="GO:0005886">
    <property type="term" value="C:plasma membrane"/>
    <property type="evidence" value="ECO:0007669"/>
    <property type="project" value="UniProtKB-SubCell"/>
</dbReference>
<dbReference type="InterPro" id="IPR017853">
    <property type="entry name" value="GH"/>
</dbReference>
<evidence type="ECO:0000256" key="5">
    <source>
        <dbReference type="ARBA" id="ARBA00023180"/>
    </source>
</evidence>
<dbReference type="AlphaFoldDB" id="A0A1E4TJW0"/>
<dbReference type="SUPFAM" id="SSF51445">
    <property type="entry name" value="(Trans)glycosidases"/>
    <property type="match status" value="1"/>
</dbReference>
<keyword evidence="8" id="KW-1185">Reference proteome</keyword>
<keyword evidence="5" id="KW-0325">Glycoprotein</keyword>
<keyword evidence="6" id="KW-0808">Transferase</keyword>
<comment type="function">
    <text evidence="6">Splits internally a 1,3-beta-glucan molecule and transfers the newly generated reducing end (the donor) to the non-reducing end of another 1,3-beta-glucan molecule (the acceptor) forming a 1,3-beta linkage, resulting in the elongation of 1,3-beta-glucan chains in the cell wall.</text>
</comment>
<proteinExistence type="inferred from homology"/>
<sequence length="317" mass="35447">ANINPITIKGKHFFDSVTGEPFFIRGVDYQPGGEGGVNFGADVLSDPTSCARDAYLLQNLKVNTIRVYAVDPTVQHDECMSLFAAAGIYVMLDLNSPLKDRHLHRYEPWTTYTQSYLENTFSVIDAFSGYDNILAYFVGNEVVNDHISAEASPVYIKALIRDVKNYMDVSPEVNRPIPLGYSAADDLRFRISLPKYLACGPEKESVDFYGVNSYQWCGDQTVQSSGYNILIQDYSDFSIPVMFSEFGCNAVTPRLFQEIDALFSEQMTSVFSGGLVYEYTQGINNYGLVSIDPETGAAHTFPDYDTVKSRYAKNEHP</sequence>
<dbReference type="EMBL" id="KV453841">
    <property type="protein sequence ID" value="ODV92026.1"/>
    <property type="molecule type" value="Genomic_DNA"/>
</dbReference>
<evidence type="ECO:0000256" key="2">
    <source>
        <dbReference type="ARBA" id="ARBA00007528"/>
    </source>
</evidence>
<keyword evidence="7" id="KW-0378">Hydrolase</keyword>
<dbReference type="PANTHER" id="PTHR31468:SF14">
    <property type="entry name" value="1,3-BETA-GLUCANOSYLTRANSFERASE GAS4"/>
    <property type="match status" value="1"/>
</dbReference>
<reference evidence="8" key="1">
    <citation type="submission" date="2016-02" db="EMBL/GenBank/DDBJ databases">
        <title>Comparative genomics of biotechnologically important yeasts.</title>
        <authorList>
            <consortium name="DOE Joint Genome Institute"/>
            <person name="Riley R."/>
            <person name="Haridas S."/>
            <person name="Wolfe K.H."/>
            <person name="Lopes M.R."/>
            <person name="Hittinger C.T."/>
            <person name="Goker M."/>
            <person name="Salamov A."/>
            <person name="Wisecaver J."/>
            <person name="Long T.M."/>
            <person name="Aerts A.L."/>
            <person name="Barry K."/>
            <person name="Choi C."/>
            <person name="Clum A."/>
            <person name="Coughlan A.Y."/>
            <person name="Deshpande S."/>
            <person name="Douglass A.P."/>
            <person name="Hanson S.J."/>
            <person name="Klenk H.-P."/>
            <person name="Labutti K."/>
            <person name="Lapidus A."/>
            <person name="Lindquist E."/>
            <person name="Lipzen A."/>
            <person name="Meier-Kolthoff J.P."/>
            <person name="Ohm R.A."/>
            <person name="Otillar R.P."/>
            <person name="Pangilinan J."/>
            <person name="Peng Y."/>
            <person name="Rokas A."/>
            <person name="Rosa C.A."/>
            <person name="Scheuner C."/>
            <person name="Sibirny A.A."/>
            <person name="Slot J.C."/>
            <person name="Stielow J.B."/>
            <person name="Sun H."/>
            <person name="Kurtzman C.P."/>
            <person name="Blackwell M."/>
            <person name="Jeffries T.W."/>
            <person name="Grigoriev I.V."/>
        </authorList>
    </citation>
    <scope>NUCLEOTIDE SEQUENCE [LARGE SCALE GENOMIC DNA]</scope>
    <source>
        <strain evidence="8">NRRL Y-17796</strain>
    </source>
</reference>
<name>A0A1E4TJW0_9ASCO</name>
<comment type="subcellular location">
    <subcellularLocation>
        <location evidence="6">Cell membrane</location>
        <topology evidence="6">Lipid-anchor</topology>
        <topology evidence="6">GPI-anchor</topology>
    </subcellularLocation>
    <subcellularLocation>
        <location evidence="1">Membrane</location>
        <topology evidence="1">Lipid-anchor</topology>
        <topology evidence="1">GPI-anchor</topology>
    </subcellularLocation>
</comment>
<dbReference type="GO" id="GO:0016787">
    <property type="term" value="F:hydrolase activity"/>
    <property type="evidence" value="ECO:0007669"/>
    <property type="project" value="UniProtKB-KW"/>
</dbReference>
<dbReference type="PANTHER" id="PTHR31468">
    <property type="entry name" value="1,3-BETA-GLUCANOSYLTRANSFERASE GAS1"/>
    <property type="match status" value="1"/>
</dbReference>
<dbReference type="GO" id="GO:0030476">
    <property type="term" value="P:ascospore wall assembly"/>
    <property type="evidence" value="ECO:0007669"/>
    <property type="project" value="EnsemblFungi"/>
</dbReference>
<keyword evidence="4" id="KW-0732">Signal</keyword>
<evidence type="ECO:0000313" key="7">
    <source>
        <dbReference type="EMBL" id="ODV92026.1"/>
    </source>
</evidence>
<evidence type="ECO:0000313" key="8">
    <source>
        <dbReference type="Proteomes" id="UP000095023"/>
    </source>
</evidence>
<dbReference type="InterPro" id="IPR004886">
    <property type="entry name" value="Glucanosyltransferase"/>
</dbReference>
<dbReference type="GO" id="GO:0071970">
    <property type="term" value="P:fungal-type cell wall (1-&gt;3)-beta-D-glucan biosynthetic process"/>
    <property type="evidence" value="ECO:0007669"/>
    <property type="project" value="TreeGrafter"/>
</dbReference>
<evidence type="ECO:0000256" key="6">
    <source>
        <dbReference type="RuleBase" id="RU361209"/>
    </source>
</evidence>
<feature type="non-terminal residue" evidence="7">
    <location>
        <position position="1"/>
    </location>
</feature>
<dbReference type="GO" id="GO:0098552">
    <property type="term" value="C:side of membrane"/>
    <property type="evidence" value="ECO:0007669"/>
    <property type="project" value="UniProtKB-KW"/>
</dbReference>
<comment type="similarity">
    <text evidence="2 6">Belongs to the glycosyl hydrolase 72 family.</text>
</comment>
<keyword evidence="6" id="KW-0449">Lipoprotein</keyword>
<dbReference type="Gene3D" id="3.20.20.80">
    <property type="entry name" value="Glycosidases"/>
    <property type="match status" value="1"/>
</dbReference>
<dbReference type="Pfam" id="PF03198">
    <property type="entry name" value="Glyco_hydro_72"/>
    <property type="match status" value="1"/>
</dbReference>
<dbReference type="GO" id="GO:0009277">
    <property type="term" value="C:fungal-type cell wall"/>
    <property type="evidence" value="ECO:0007669"/>
    <property type="project" value="EnsemblFungi"/>
</dbReference>
<feature type="non-terminal residue" evidence="7">
    <location>
        <position position="317"/>
    </location>
</feature>
<dbReference type="EC" id="2.4.1.-" evidence="6"/>
<protein>
    <recommendedName>
        <fullName evidence="6">1,3-beta-glucanosyltransferase</fullName>
        <ecNumber evidence="6">2.4.1.-</ecNumber>
    </recommendedName>
</protein>
<keyword evidence="6" id="KW-0472">Membrane</keyword>
<dbReference type="OrthoDB" id="421038at2759"/>
<gene>
    <name evidence="7" type="ORF">CANCADRAFT_18637</name>
</gene>
<organism evidence="7 8">
    <name type="scientific">Tortispora caseinolytica NRRL Y-17796</name>
    <dbReference type="NCBI Taxonomy" id="767744"/>
    <lineage>
        <taxon>Eukaryota</taxon>
        <taxon>Fungi</taxon>
        <taxon>Dikarya</taxon>
        <taxon>Ascomycota</taxon>
        <taxon>Saccharomycotina</taxon>
        <taxon>Trigonopsidomycetes</taxon>
        <taxon>Trigonopsidales</taxon>
        <taxon>Trigonopsidaceae</taxon>
        <taxon>Tortispora</taxon>
    </lineage>
</organism>